<keyword evidence="2" id="KW-1185">Reference proteome</keyword>
<organism evidence="1 2">
    <name type="scientific">Coffea canephora</name>
    <name type="common">Robusta coffee</name>
    <dbReference type="NCBI Taxonomy" id="49390"/>
    <lineage>
        <taxon>Eukaryota</taxon>
        <taxon>Viridiplantae</taxon>
        <taxon>Streptophyta</taxon>
        <taxon>Embryophyta</taxon>
        <taxon>Tracheophyta</taxon>
        <taxon>Spermatophyta</taxon>
        <taxon>Magnoliopsida</taxon>
        <taxon>eudicotyledons</taxon>
        <taxon>Gunneridae</taxon>
        <taxon>Pentapetalae</taxon>
        <taxon>asterids</taxon>
        <taxon>lamiids</taxon>
        <taxon>Gentianales</taxon>
        <taxon>Rubiaceae</taxon>
        <taxon>Ixoroideae</taxon>
        <taxon>Gardenieae complex</taxon>
        <taxon>Bertiereae - Coffeeae clade</taxon>
        <taxon>Coffeeae</taxon>
        <taxon>Coffea</taxon>
    </lineage>
</organism>
<proteinExistence type="predicted"/>
<reference evidence="2" key="1">
    <citation type="journal article" date="2014" name="Science">
        <title>The coffee genome provides insight into the convergent evolution of caffeine biosynthesis.</title>
        <authorList>
            <person name="Denoeud F."/>
            <person name="Carretero-Paulet L."/>
            <person name="Dereeper A."/>
            <person name="Droc G."/>
            <person name="Guyot R."/>
            <person name="Pietrella M."/>
            <person name="Zheng C."/>
            <person name="Alberti A."/>
            <person name="Anthony F."/>
            <person name="Aprea G."/>
            <person name="Aury J.M."/>
            <person name="Bento P."/>
            <person name="Bernard M."/>
            <person name="Bocs S."/>
            <person name="Campa C."/>
            <person name="Cenci A."/>
            <person name="Combes M.C."/>
            <person name="Crouzillat D."/>
            <person name="Da Silva C."/>
            <person name="Daddiego L."/>
            <person name="De Bellis F."/>
            <person name="Dussert S."/>
            <person name="Garsmeur O."/>
            <person name="Gayraud T."/>
            <person name="Guignon V."/>
            <person name="Jahn K."/>
            <person name="Jamilloux V."/>
            <person name="Joet T."/>
            <person name="Labadie K."/>
            <person name="Lan T."/>
            <person name="Leclercq J."/>
            <person name="Lepelley M."/>
            <person name="Leroy T."/>
            <person name="Li L.T."/>
            <person name="Librado P."/>
            <person name="Lopez L."/>
            <person name="Munoz A."/>
            <person name="Noel B."/>
            <person name="Pallavicini A."/>
            <person name="Perrotta G."/>
            <person name="Poncet V."/>
            <person name="Pot D."/>
            <person name="Priyono X."/>
            <person name="Rigoreau M."/>
            <person name="Rouard M."/>
            <person name="Rozas J."/>
            <person name="Tranchant-Dubreuil C."/>
            <person name="VanBuren R."/>
            <person name="Zhang Q."/>
            <person name="Andrade A.C."/>
            <person name="Argout X."/>
            <person name="Bertrand B."/>
            <person name="de Kochko A."/>
            <person name="Graziosi G."/>
            <person name="Henry R.J."/>
            <person name="Jayarama X."/>
            <person name="Ming R."/>
            <person name="Nagai C."/>
            <person name="Rounsley S."/>
            <person name="Sankoff D."/>
            <person name="Giuliano G."/>
            <person name="Albert V.A."/>
            <person name="Wincker P."/>
            <person name="Lashermes P."/>
        </authorList>
    </citation>
    <scope>NUCLEOTIDE SEQUENCE [LARGE SCALE GENOMIC DNA]</scope>
    <source>
        <strain evidence="2">cv. DH200-94</strain>
    </source>
</reference>
<dbReference type="InParanoid" id="A0A068VBL4"/>
<sequence length="47" mass="5535">MFSYKYPIPTVLGDLLRSRRLVCAQIYSIAVSPHPKKICFKFNKIKY</sequence>
<dbReference type="EMBL" id="HG739228">
    <property type="protein sequence ID" value="CDP17073.1"/>
    <property type="molecule type" value="Genomic_DNA"/>
</dbReference>
<dbReference type="Gramene" id="CDP17073">
    <property type="protein sequence ID" value="CDP17073"/>
    <property type="gene ID" value="GSCOC_T00004984001"/>
</dbReference>
<gene>
    <name evidence="1" type="ORF">GSCOC_T00004984001</name>
</gene>
<name>A0A068VBL4_COFCA</name>
<evidence type="ECO:0000313" key="2">
    <source>
        <dbReference type="Proteomes" id="UP000295252"/>
    </source>
</evidence>
<dbReference type="AlphaFoldDB" id="A0A068VBL4"/>
<accession>A0A068VBL4</accession>
<dbReference type="Proteomes" id="UP000295252">
    <property type="component" value="Chromosome I"/>
</dbReference>
<protein>
    <submittedName>
        <fullName evidence="1">Uncharacterized protein</fullName>
    </submittedName>
</protein>
<evidence type="ECO:0000313" key="1">
    <source>
        <dbReference type="EMBL" id="CDP17073.1"/>
    </source>
</evidence>